<proteinExistence type="predicted"/>
<gene>
    <name evidence="2" type="primary">LOC142181922</name>
</gene>
<dbReference type="Proteomes" id="UP000790787">
    <property type="component" value="Chromosome 6"/>
</dbReference>
<protein>
    <submittedName>
        <fullName evidence="2">Uncharacterized protein LOC142181922</fullName>
    </submittedName>
</protein>
<reference evidence="2" key="2">
    <citation type="submission" date="2025-08" db="UniProtKB">
        <authorList>
            <consortium name="RefSeq"/>
        </authorList>
    </citation>
    <scope>IDENTIFICATION</scope>
    <source>
        <tissue evidence="2">Leaf</tissue>
    </source>
</reference>
<sequence length="479" mass="55305">MHVTATFDNNRRRRLQLKWVRKELKACVCDDPFTPGHKCKAKRTLRIQGFTEQKPIHVLIDCGSTQNFINKEAIQRIGCKINQISPQDISVAGGRITQSLEWSKNFTWMMHGVVFQDDFLVLPVGSCDVVLGIQWLCKFGDIQTVDTKALNKISVKEYVQEDPWRVINYSSKKKKNKEIQQLLGEFRVLFKEPRQLPPSRGVFEHHIPLLESSTPVNSILYRYSPIQKDVIEEMVQEMQNQAERIEYLRHYISAEEVATDLKKKDNFSWSSKATRAFEELKKALTSALVLMLPDFSLPFIVERDACNLGIGPVLMQNGQPIAYLSKGLSPQHQALSVYDKELMDLIMAVNKWAQYLTRRPFTVKTDQKALKFLLEQKLHTSSQLKWITKLMQYDFAIEYKKGKDNKVEDALSRLLVAEFVDPNQAEFGIDEELLKLIQGLKENGEAKMQGYSFLHEQLRRNGKLVVGPDEQLRKDIMQL</sequence>
<evidence type="ECO:0000313" key="2">
    <source>
        <dbReference type="RefSeq" id="XP_075111713.1"/>
    </source>
</evidence>
<name>A0AC58UQD7_TOBAC</name>
<accession>A0AC58UQD7</accession>
<keyword evidence="1" id="KW-1185">Reference proteome</keyword>
<evidence type="ECO:0000313" key="1">
    <source>
        <dbReference type="Proteomes" id="UP000790787"/>
    </source>
</evidence>
<reference evidence="1" key="1">
    <citation type="journal article" date="2014" name="Nat. Commun.">
        <title>The tobacco genome sequence and its comparison with those of tomato and potato.</title>
        <authorList>
            <person name="Sierro N."/>
            <person name="Battey J.N."/>
            <person name="Ouadi S."/>
            <person name="Bakaher N."/>
            <person name="Bovet L."/>
            <person name="Willig A."/>
            <person name="Goepfert S."/>
            <person name="Peitsch M.C."/>
            <person name="Ivanov N.V."/>
        </authorList>
    </citation>
    <scope>NUCLEOTIDE SEQUENCE [LARGE SCALE GENOMIC DNA]</scope>
</reference>
<organism evidence="1 2">
    <name type="scientific">Nicotiana tabacum</name>
    <name type="common">Common tobacco</name>
    <dbReference type="NCBI Taxonomy" id="4097"/>
    <lineage>
        <taxon>Eukaryota</taxon>
        <taxon>Viridiplantae</taxon>
        <taxon>Streptophyta</taxon>
        <taxon>Embryophyta</taxon>
        <taxon>Tracheophyta</taxon>
        <taxon>Spermatophyta</taxon>
        <taxon>Magnoliopsida</taxon>
        <taxon>eudicotyledons</taxon>
        <taxon>Gunneridae</taxon>
        <taxon>Pentapetalae</taxon>
        <taxon>asterids</taxon>
        <taxon>lamiids</taxon>
        <taxon>Solanales</taxon>
        <taxon>Solanaceae</taxon>
        <taxon>Nicotianoideae</taxon>
        <taxon>Nicotianeae</taxon>
        <taxon>Nicotiana</taxon>
    </lineage>
</organism>
<dbReference type="RefSeq" id="XP_075111713.1">
    <property type="nucleotide sequence ID" value="XM_075255612.1"/>
</dbReference>